<dbReference type="InterPro" id="IPR000281">
    <property type="entry name" value="HTH_RpiR"/>
</dbReference>
<evidence type="ECO:0000259" key="5">
    <source>
        <dbReference type="PROSITE" id="PS51464"/>
    </source>
</evidence>
<dbReference type="Pfam" id="PF01418">
    <property type="entry name" value="HTH_6"/>
    <property type="match status" value="1"/>
</dbReference>
<feature type="domain" description="SIS" evidence="5">
    <location>
        <begin position="125"/>
        <end position="266"/>
    </location>
</feature>
<gene>
    <name evidence="6" type="ORF">DL897_09655</name>
</gene>
<dbReference type="Gene3D" id="1.10.10.10">
    <property type="entry name" value="Winged helix-like DNA-binding domain superfamily/Winged helix DNA-binding domain"/>
    <property type="match status" value="1"/>
</dbReference>
<evidence type="ECO:0000313" key="6">
    <source>
        <dbReference type="EMBL" id="RAL24562.1"/>
    </source>
</evidence>
<dbReference type="RefSeq" id="WP_113658933.1">
    <property type="nucleotide sequence ID" value="NZ_KZ845666.1"/>
</dbReference>
<name>A0A364K5C8_9BACL</name>
<evidence type="ECO:0000313" key="7">
    <source>
        <dbReference type="Proteomes" id="UP000251213"/>
    </source>
</evidence>
<sequence>MTTGVFQRIHSVLTALPISERKIAQYILEYPHEVLNQSAQQLGQSTNTSGAAVVRLCKSLGLKGLPDLKVRLAGDLAKNTPTPLGYRDIEPEDKIESIIDKTLQNHIQVIEDTASLLDLAKLKQALYLLNQAETIHVFGVGASGIVAQDAQHKFLRLNKHATAFTDTHMIAMLLANANSSDLLFGISYSGETKEVIDLLILAKKYGLNTIGLSKFGFRTIDNHVDVSLKVSGEYEAVFRSAATASRMAQLFCIDVLFFSLISQDYEPMIKHIDHTRQAVKYLKDRTYK</sequence>
<keyword evidence="2" id="KW-0238">DNA-binding</keyword>
<dbReference type="SUPFAM" id="SSF53697">
    <property type="entry name" value="SIS domain"/>
    <property type="match status" value="1"/>
</dbReference>
<evidence type="ECO:0000256" key="3">
    <source>
        <dbReference type="ARBA" id="ARBA00023163"/>
    </source>
</evidence>
<evidence type="ECO:0000256" key="2">
    <source>
        <dbReference type="ARBA" id="ARBA00023125"/>
    </source>
</evidence>
<dbReference type="PROSITE" id="PS51071">
    <property type="entry name" value="HTH_RPIR"/>
    <property type="match status" value="1"/>
</dbReference>
<dbReference type="InterPro" id="IPR046348">
    <property type="entry name" value="SIS_dom_sf"/>
</dbReference>
<keyword evidence="1" id="KW-0805">Transcription regulation</keyword>
<dbReference type="PROSITE" id="PS51464">
    <property type="entry name" value="SIS"/>
    <property type="match status" value="1"/>
</dbReference>
<dbReference type="InterPro" id="IPR035472">
    <property type="entry name" value="RpiR-like_SIS"/>
</dbReference>
<dbReference type="EMBL" id="QJKK01000004">
    <property type="protein sequence ID" value="RAL24562.1"/>
    <property type="molecule type" value="Genomic_DNA"/>
</dbReference>
<dbReference type="Proteomes" id="UP000251213">
    <property type="component" value="Unassembled WGS sequence"/>
</dbReference>
<proteinExistence type="predicted"/>
<dbReference type="OrthoDB" id="370421at2"/>
<dbReference type="Gene3D" id="3.40.50.10490">
    <property type="entry name" value="Glucose-6-phosphate isomerase like protein, domain 1"/>
    <property type="match status" value="1"/>
</dbReference>
<dbReference type="GO" id="GO:0097367">
    <property type="term" value="F:carbohydrate derivative binding"/>
    <property type="evidence" value="ECO:0007669"/>
    <property type="project" value="InterPro"/>
</dbReference>
<dbReference type="InterPro" id="IPR009057">
    <property type="entry name" value="Homeodomain-like_sf"/>
</dbReference>
<organism evidence="6 7">
    <name type="scientific">Thermoflavimicrobium daqui</name>
    <dbReference type="NCBI Taxonomy" id="2137476"/>
    <lineage>
        <taxon>Bacteria</taxon>
        <taxon>Bacillati</taxon>
        <taxon>Bacillota</taxon>
        <taxon>Bacilli</taxon>
        <taxon>Bacillales</taxon>
        <taxon>Thermoactinomycetaceae</taxon>
        <taxon>Thermoflavimicrobium</taxon>
    </lineage>
</organism>
<dbReference type="CDD" id="cd05013">
    <property type="entry name" value="SIS_RpiR"/>
    <property type="match status" value="1"/>
</dbReference>
<dbReference type="InterPro" id="IPR036388">
    <property type="entry name" value="WH-like_DNA-bd_sf"/>
</dbReference>
<dbReference type="PANTHER" id="PTHR30514">
    <property type="entry name" value="GLUCOKINASE"/>
    <property type="match status" value="1"/>
</dbReference>
<protein>
    <submittedName>
        <fullName evidence="6">RpiR family transcriptional regulator</fullName>
    </submittedName>
</protein>
<dbReference type="InterPro" id="IPR001347">
    <property type="entry name" value="SIS_dom"/>
</dbReference>
<evidence type="ECO:0000256" key="1">
    <source>
        <dbReference type="ARBA" id="ARBA00023015"/>
    </source>
</evidence>
<dbReference type="PANTHER" id="PTHR30514:SF10">
    <property type="entry name" value="MURR_RPIR FAMILY TRANSCRIPTIONAL REGULATOR"/>
    <property type="match status" value="1"/>
</dbReference>
<keyword evidence="7" id="KW-1185">Reference proteome</keyword>
<dbReference type="SUPFAM" id="SSF46689">
    <property type="entry name" value="Homeodomain-like"/>
    <property type="match status" value="1"/>
</dbReference>
<dbReference type="AlphaFoldDB" id="A0A364K5C8"/>
<accession>A0A364K5C8</accession>
<reference evidence="6 7" key="1">
    <citation type="submission" date="2018-06" db="EMBL/GenBank/DDBJ databases">
        <title>Thermoflavimicrobium daqus sp. nov., a thermophilic microbe isolated from Moutai-flavour Daqu.</title>
        <authorList>
            <person name="Wang X."/>
            <person name="Zhou H."/>
        </authorList>
    </citation>
    <scope>NUCLEOTIDE SEQUENCE [LARGE SCALE GENOMIC DNA]</scope>
    <source>
        <strain evidence="6 7">FBKL4.011</strain>
    </source>
</reference>
<dbReference type="GO" id="GO:0003700">
    <property type="term" value="F:DNA-binding transcription factor activity"/>
    <property type="evidence" value="ECO:0007669"/>
    <property type="project" value="InterPro"/>
</dbReference>
<comment type="caution">
    <text evidence="6">The sequence shown here is derived from an EMBL/GenBank/DDBJ whole genome shotgun (WGS) entry which is preliminary data.</text>
</comment>
<dbReference type="InterPro" id="IPR047640">
    <property type="entry name" value="RpiR-like"/>
</dbReference>
<dbReference type="Pfam" id="PF01380">
    <property type="entry name" value="SIS"/>
    <property type="match status" value="1"/>
</dbReference>
<reference evidence="6 7" key="2">
    <citation type="submission" date="2018-06" db="EMBL/GenBank/DDBJ databases">
        <authorList>
            <person name="Zhirakovskaya E."/>
        </authorList>
    </citation>
    <scope>NUCLEOTIDE SEQUENCE [LARGE SCALE GENOMIC DNA]</scope>
    <source>
        <strain evidence="6 7">FBKL4.011</strain>
    </source>
</reference>
<dbReference type="GO" id="GO:1901135">
    <property type="term" value="P:carbohydrate derivative metabolic process"/>
    <property type="evidence" value="ECO:0007669"/>
    <property type="project" value="InterPro"/>
</dbReference>
<feature type="domain" description="HTH rpiR-type" evidence="4">
    <location>
        <begin position="3"/>
        <end position="79"/>
    </location>
</feature>
<keyword evidence="3" id="KW-0804">Transcription</keyword>
<evidence type="ECO:0000259" key="4">
    <source>
        <dbReference type="PROSITE" id="PS51071"/>
    </source>
</evidence>
<dbReference type="GO" id="GO:0003677">
    <property type="term" value="F:DNA binding"/>
    <property type="evidence" value="ECO:0007669"/>
    <property type="project" value="UniProtKB-KW"/>
</dbReference>